<reference evidence="3" key="1">
    <citation type="submission" date="2020-02" db="EMBL/GenBank/DDBJ databases">
        <authorList>
            <person name="Meier V. D."/>
        </authorList>
    </citation>
    <scope>NUCLEOTIDE SEQUENCE</scope>
    <source>
        <strain evidence="3">AVDCRST_MAG07</strain>
    </source>
</reference>
<evidence type="ECO:0000313" key="3">
    <source>
        <dbReference type="EMBL" id="CAA9312792.1"/>
    </source>
</evidence>
<dbReference type="InterPro" id="IPR011050">
    <property type="entry name" value="Pectin_lyase_fold/virulence"/>
</dbReference>
<gene>
    <name evidence="3" type="ORF">AVDCRST_MAG07-610</name>
</gene>
<dbReference type="SMART" id="SM00710">
    <property type="entry name" value="PbH1"/>
    <property type="match status" value="4"/>
</dbReference>
<dbReference type="InterPro" id="IPR012334">
    <property type="entry name" value="Pectin_lyas_fold"/>
</dbReference>
<name>A0A6J4KQS5_9ACTN</name>
<feature type="signal peptide" evidence="2">
    <location>
        <begin position="1"/>
        <end position="27"/>
    </location>
</feature>
<dbReference type="SUPFAM" id="SSF51126">
    <property type="entry name" value="Pectin lyase-like"/>
    <property type="match status" value="1"/>
</dbReference>
<feature type="chain" id="PRO_5027053770" description="Right handed beta helix domain-containing protein" evidence="2">
    <location>
        <begin position="28"/>
        <end position="561"/>
    </location>
</feature>
<evidence type="ECO:0000256" key="1">
    <source>
        <dbReference type="SAM" id="MobiDB-lite"/>
    </source>
</evidence>
<evidence type="ECO:0000256" key="2">
    <source>
        <dbReference type="SAM" id="SignalP"/>
    </source>
</evidence>
<dbReference type="InterPro" id="IPR006626">
    <property type="entry name" value="PbH1"/>
</dbReference>
<dbReference type="Gene3D" id="2.160.20.10">
    <property type="entry name" value="Single-stranded right-handed beta-helix, Pectin lyase-like"/>
    <property type="match status" value="1"/>
</dbReference>
<feature type="region of interest" description="Disordered" evidence="1">
    <location>
        <begin position="538"/>
        <end position="561"/>
    </location>
</feature>
<protein>
    <recommendedName>
        <fullName evidence="4">Right handed beta helix domain-containing protein</fullName>
    </recommendedName>
</protein>
<evidence type="ECO:0008006" key="4">
    <source>
        <dbReference type="Google" id="ProtNLM"/>
    </source>
</evidence>
<dbReference type="AlphaFoldDB" id="A0A6J4KQS5"/>
<dbReference type="EMBL" id="CADCUB010000034">
    <property type="protein sequence ID" value="CAA9312792.1"/>
    <property type="molecule type" value="Genomic_DNA"/>
</dbReference>
<proteinExistence type="predicted"/>
<sequence length="561" mass="59249">MTRVAALLAALVLSLLPSVGGAPPAEAASSATLIPTFSSVSVYWSPSGGSSGTKATVHYRPRGADSWKRGTDLSFDGRALAGRPREYRGSLLGLRAGTTYDVKLALSGTSRTVTQQVKTWSERFPIGKRIELPRSSSKPVEITQVGRADGYVLVTGPDGGPATIDVRNAYDYSLRIRSSAYVIVRGLTLKGGKKHGLVLGGGIEDSVSDVVVENNRISGWGSKDGSGFGVDRHAGIYSQSTGMTRIVVQGNRIGPPRTTANSWAQRHNGSRHPTGPQGILFRRGPGNNVIRYNDVVGDATHHFSDAIGGTANFSRNGFPGRDSDVIGNYVAYAWDDGIEAEGGGMNVRVTGNYLTEVYHAFGMSVVSMGPLYAVRNVQDVARGSATATHGQAMFKMGGRSSGGTWYGDGRTYLFHNTALKPRVGPQNRKAIEAGDGRTLRNLVSRNNILRTGAPSGSYSISDDSRSPSNSYDHDLYNGLIRAASGAEPRGVKAEPVHVSGWGMDAETRAGAFSLAPGSRGVDRGVALPGINDGWAGRAPDPGAHETGTGKVTYGAQAFRRP</sequence>
<keyword evidence="2" id="KW-0732">Signal</keyword>
<organism evidence="3">
    <name type="scientific">uncultured Frankineae bacterium</name>
    <dbReference type="NCBI Taxonomy" id="437475"/>
    <lineage>
        <taxon>Bacteria</taxon>
        <taxon>Bacillati</taxon>
        <taxon>Actinomycetota</taxon>
        <taxon>Actinomycetes</taxon>
        <taxon>Frankiales</taxon>
        <taxon>environmental samples</taxon>
    </lineage>
</organism>
<accession>A0A6J4KQS5</accession>